<name>A0AAV5T8E1_9BILA</name>
<keyword evidence="3" id="KW-1185">Reference proteome</keyword>
<sequence>EGRATVLEMMKINDDKSASDSPQFAGYLAMSDRRESVPNGESKEASQHELFRQNSKDGCRETEEAIHKMRRFIRIYQ</sequence>
<accession>A0AAV5T8E1</accession>
<reference evidence="2" key="1">
    <citation type="submission" date="2023-10" db="EMBL/GenBank/DDBJ databases">
        <title>Genome assembly of Pristionchus species.</title>
        <authorList>
            <person name="Yoshida K."/>
            <person name="Sommer R.J."/>
        </authorList>
    </citation>
    <scope>NUCLEOTIDE SEQUENCE</scope>
    <source>
        <strain evidence="2">RS0144</strain>
    </source>
</reference>
<dbReference type="AlphaFoldDB" id="A0AAV5T8E1"/>
<evidence type="ECO:0000313" key="3">
    <source>
        <dbReference type="Proteomes" id="UP001432027"/>
    </source>
</evidence>
<proteinExistence type="predicted"/>
<dbReference type="Proteomes" id="UP001432027">
    <property type="component" value="Unassembled WGS sequence"/>
</dbReference>
<feature type="non-terminal residue" evidence="2">
    <location>
        <position position="1"/>
    </location>
</feature>
<protein>
    <submittedName>
        <fullName evidence="2">Uncharacterized protein</fullName>
    </submittedName>
</protein>
<comment type="caution">
    <text evidence="2">The sequence shown here is derived from an EMBL/GenBank/DDBJ whole genome shotgun (WGS) entry which is preliminary data.</text>
</comment>
<gene>
    <name evidence="2" type="ORF">PENTCL1PPCAC_12573</name>
</gene>
<organism evidence="2 3">
    <name type="scientific">Pristionchus entomophagus</name>
    <dbReference type="NCBI Taxonomy" id="358040"/>
    <lineage>
        <taxon>Eukaryota</taxon>
        <taxon>Metazoa</taxon>
        <taxon>Ecdysozoa</taxon>
        <taxon>Nematoda</taxon>
        <taxon>Chromadorea</taxon>
        <taxon>Rhabditida</taxon>
        <taxon>Rhabditina</taxon>
        <taxon>Diplogasteromorpha</taxon>
        <taxon>Diplogasteroidea</taxon>
        <taxon>Neodiplogasteridae</taxon>
        <taxon>Pristionchus</taxon>
    </lineage>
</organism>
<evidence type="ECO:0000313" key="2">
    <source>
        <dbReference type="EMBL" id="GMS90398.1"/>
    </source>
</evidence>
<dbReference type="EMBL" id="BTSX01000003">
    <property type="protein sequence ID" value="GMS90398.1"/>
    <property type="molecule type" value="Genomic_DNA"/>
</dbReference>
<evidence type="ECO:0000256" key="1">
    <source>
        <dbReference type="SAM" id="MobiDB-lite"/>
    </source>
</evidence>
<feature type="region of interest" description="Disordered" evidence="1">
    <location>
        <begin position="32"/>
        <end position="60"/>
    </location>
</feature>